<evidence type="ECO:0000313" key="3">
    <source>
        <dbReference type="EMBL" id="MEY2251154.1"/>
    </source>
</evidence>
<organism evidence="3 4">
    <name type="scientific">Comamonas sediminis</name>
    <dbReference type="NCBI Taxonomy" id="1783360"/>
    <lineage>
        <taxon>Bacteria</taxon>
        <taxon>Pseudomonadati</taxon>
        <taxon>Pseudomonadota</taxon>
        <taxon>Betaproteobacteria</taxon>
        <taxon>Burkholderiales</taxon>
        <taxon>Comamonadaceae</taxon>
        <taxon>Comamonas</taxon>
    </lineage>
</organism>
<proteinExistence type="predicted"/>
<evidence type="ECO:0000259" key="2">
    <source>
        <dbReference type="Pfam" id="PF00535"/>
    </source>
</evidence>
<comment type="caution">
    <text evidence="3">The sequence shown here is derived from an EMBL/GenBank/DDBJ whole genome shotgun (WGS) entry which is preliminary data.</text>
</comment>
<accession>A0ABV4B0Z7</accession>
<dbReference type="EMBL" id="JBGBDC010000003">
    <property type="protein sequence ID" value="MEY2251154.1"/>
    <property type="molecule type" value="Genomic_DNA"/>
</dbReference>
<dbReference type="InterPro" id="IPR029044">
    <property type="entry name" value="Nucleotide-diphossugar_trans"/>
</dbReference>
<sequence length="330" mass="36519">MKNNSDMTVNPPSLSRNQRIAVILPCHNEELTVRPVVEGFRQALPEAEIYIFNNLSTDRTAEIALEVGAHLRNVNLKGKGNVVRRMFADVDADIYVMADGDATYHAPSARKLIDMLIDQQLDMVVGARVEVEPSPGDTGITYRPGHRWGNKLLTGTVQQIFGGSFRDMLSGYRVFSRRYVKSFPAHSHGFEIETELNVHALELRMPCTEVDTPYGARPEGSASKLSTYRDGWRILKTIGRLVVSEKPLQFFGWLGAALALIAIALAIPILVEYSHTGMVRRFPTLGLVTAMMVCGGVSFVTGLILQAITLTRREIKQFAYLASVANTPSK</sequence>
<evidence type="ECO:0000256" key="1">
    <source>
        <dbReference type="SAM" id="Phobius"/>
    </source>
</evidence>
<reference evidence="3 4" key="1">
    <citation type="journal article" date="2016" name="Int. J. Syst. Evol. Microbiol.">
        <title>Description of Comamonas sediminis sp. nov., isolated from lagoon sediments.</title>
        <authorList>
            <person name="Subhash Y."/>
            <person name="Bang J.J."/>
            <person name="You T.H."/>
            <person name="Lee S.S."/>
        </authorList>
    </citation>
    <scope>NUCLEOTIDE SEQUENCE [LARGE SCALE GENOMIC DNA]</scope>
    <source>
        <strain evidence="3 4">JCM 31169</strain>
    </source>
</reference>
<feature type="transmembrane region" description="Helical" evidence="1">
    <location>
        <begin position="283"/>
        <end position="308"/>
    </location>
</feature>
<dbReference type="Gene3D" id="3.90.550.10">
    <property type="entry name" value="Spore Coat Polysaccharide Biosynthesis Protein SpsA, Chain A"/>
    <property type="match status" value="1"/>
</dbReference>
<dbReference type="SUPFAM" id="SSF53448">
    <property type="entry name" value="Nucleotide-diphospho-sugar transferases"/>
    <property type="match status" value="1"/>
</dbReference>
<protein>
    <submittedName>
        <fullName evidence="3">Glycosyltransferase family 2 protein</fullName>
    </submittedName>
</protein>
<feature type="transmembrane region" description="Helical" evidence="1">
    <location>
        <begin position="250"/>
        <end position="271"/>
    </location>
</feature>
<gene>
    <name evidence="3" type="ORF">AB7A72_09070</name>
</gene>
<keyword evidence="1" id="KW-0812">Transmembrane</keyword>
<keyword evidence="1" id="KW-1133">Transmembrane helix</keyword>
<keyword evidence="1" id="KW-0472">Membrane</keyword>
<keyword evidence="4" id="KW-1185">Reference proteome</keyword>
<name>A0ABV4B0Z7_9BURK</name>
<evidence type="ECO:0000313" key="4">
    <source>
        <dbReference type="Proteomes" id="UP001562178"/>
    </source>
</evidence>
<feature type="domain" description="Glycosyltransferase 2-like" evidence="2">
    <location>
        <begin position="22"/>
        <end position="181"/>
    </location>
</feature>
<dbReference type="Proteomes" id="UP001562178">
    <property type="component" value="Unassembled WGS sequence"/>
</dbReference>
<dbReference type="RefSeq" id="WP_369459693.1">
    <property type="nucleotide sequence ID" value="NZ_JBGBDC010000003.1"/>
</dbReference>
<dbReference type="InterPro" id="IPR050256">
    <property type="entry name" value="Glycosyltransferase_2"/>
</dbReference>
<dbReference type="CDD" id="cd04179">
    <property type="entry name" value="DPM_DPG-synthase_like"/>
    <property type="match status" value="1"/>
</dbReference>
<dbReference type="PANTHER" id="PTHR48090:SF7">
    <property type="entry name" value="RFBJ PROTEIN"/>
    <property type="match status" value="1"/>
</dbReference>
<dbReference type="PANTHER" id="PTHR48090">
    <property type="entry name" value="UNDECAPRENYL-PHOSPHATE 4-DEOXY-4-FORMAMIDO-L-ARABINOSE TRANSFERASE-RELATED"/>
    <property type="match status" value="1"/>
</dbReference>
<dbReference type="InterPro" id="IPR001173">
    <property type="entry name" value="Glyco_trans_2-like"/>
</dbReference>
<dbReference type="Pfam" id="PF00535">
    <property type="entry name" value="Glycos_transf_2"/>
    <property type="match status" value="1"/>
</dbReference>